<proteinExistence type="predicted"/>
<feature type="transmembrane region" description="Helical" evidence="1">
    <location>
        <begin position="124"/>
        <end position="145"/>
    </location>
</feature>
<keyword evidence="1" id="KW-0472">Membrane</keyword>
<evidence type="ECO:0000313" key="2">
    <source>
        <dbReference type="EMBL" id="QPI52170.1"/>
    </source>
</evidence>
<feature type="transmembrane region" description="Helical" evidence="1">
    <location>
        <begin position="6"/>
        <end position="26"/>
    </location>
</feature>
<reference evidence="2 3" key="1">
    <citation type="submission" date="2020-11" db="EMBL/GenBank/DDBJ databases">
        <authorList>
            <person name="Sun Q."/>
        </authorList>
    </citation>
    <scope>NUCLEOTIDE SEQUENCE [LARGE SCALE GENOMIC DNA]</scope>
    <source>
        <strain evidence="2 3">P8398</strain>
    </source>
</reference>
<keyword evidence="1" id="KW-0812">Transmembrane</keyword>
<name>A0AA48WGA0_9BURK</name>
<evidence type="ECO:0000313" key="3">
    <source>
        <dbReference type="Proteomes" id="UP000662888"/>
    </source>
</evidence>
<sequence length="183" mass="20213">MRTFSYWLCFGLVAPSYTIGPVFTLLQLAGISPPGVELLQVFFPFGSLVPGSLGFFLPPIPAWLQFFVLLALVVRRIWLCYARGKRVPPTYAGLPQVLGYIGTVSVIITAIVLVLIIVLKAGTIAPAGITLLPAVFCVPWAFFLAELFSLRKWNKIETAKKRNAGVGRRFYCSRAHELCVPVR</sequence>
<feature type="transmembrane region" description="Helical" evidence="1">
    <location>
        <begin position="63"/>
        <end position="82"/>
    </location>
</feature>
<gene>
    <name evidence="2" type="ORF">IV454_12110</name>
</gene>
<protein>
    <submittedName>
        <fullName evidence="2">Uncharacterized protein</fullName>
    </submittedName>
</protein>
<keyword evidence="1" id="KW-1133">Transmembrane helix</keyword>
<keyword evidence="3" id="KW-1185">Reference proteome</keyword>
<evidence type="ECO:0000256" key="1">
    <source>
        <dbReference type="SAM" id="Phobius"/>
    </source>
</evidence>
<dbReference type="Proteomes" id="UP000662888">
    <property type="component" value="Chromosome"/>
</dbReference>
<feature type="transmembrane region" description="Helical" evidence="1">
    <location>
        <begin position="94"/>
        <end position="118"/>
    </location>
</feature>
<organism evidence="2 3">
    <name type="scientific">Massilia antarctica</name>
    <dbReference type="NCBI Taxonomy" id="2765360"/>
    <lineage>
        <taxon>Bacteria</taxon>
        <taxon>Pseudomonadati</taxon>
        <taxon>Pseudomonadota</taxon>
        <taxon>Betaproteobacteria</taxon>
        <taxon>Burkholderiales</taxon>
        <taxon>Oxalobacteraceae</taxon>
        <taxon>Telluria group</taxon>
        <taxon>Massilia</taxon>
    </lineage>
</organism>
<dbReference type="EMBL" id="CP065053">
    <property type="protein sequence ID" value="QPI52170.1"/>
    <property type="molecule type" value="Genomic_DNA"/>
</dbReference>
<accession>A0AA48WGA0</accession>